<accession>A0A370L3R3</accession>
<dbReference type="GO" id="GO:0016747">
    <property type="term" value="F:acyltransferase activity, transferring groups other than amino-acyl groups"/>
    <property type="evidence" value="ECO:0007669"/>
    <property type="project" value="InterPro"/>
</dbReference>
<dbReference type="PROSITE" id="PS51186">
    <property type="entry name" value="GNAT"/>
    <property type="match status" value="1"/>
</dbReference>
<comment type="caution">
    <text evidence="2">The sequence shown here is derived from an EMBL/GenBank/DDBJ whole genome shotgun (WGS) entry which is preliminary data.</text>
</comment>
<dbReference type="Gene3D" id="3.40.630.30">
    <property type="match status" value="1"/>
</dbReference>
<keyword evidence="3" id="KW-1185">Reference proteome</keyword>
<dbReference type="Proteomes" id="UP000255207">
    <property type="component" value="Unassembled WGS sequence"/>
</dbReference>
<organism evidence="2 3">
    <name type="scientific">Bosea caraganae</name>
    <dbReference type="NCBI Taxonomy" id="2763117"/>
    <lineage>
        <taxon>Bacteria</taxon>
        <taxon>Pseudomonadati</taxon>
        <taxon>Pseudomonadota</taxon>
        <taxon>Alphaproteobacteria</taxon>
        <taxon>Hyphomicrobiales</taxon>
        <taxon>Boseaceae</taxon>
        <taxon>Bosea</taxon>
    </lineage>
</organism>
<dbReference type="RefSeq" id="WP_114830694.1">
    <property type="nucleotide sequence ID" value="NZ_QQTO01000012.1"/>
</dbReference>
<dbReference type="Pfam" id="PF00583">
    <property type="entry name" value="Acetyltransf_1"/>
    <property type="match status" value="1"/>
</dbReference>
<evidence type="ECO:0000259" key="1">
    <source>
        <dbReference type="PROSITE" id="PS51186"/>
    </source>
</evidence>
<dbReference type="SUPFAM" id="SSF55729">
    <property type="entry name" value="Acyl-CoA N-acyltransferases (Nat)"/>
    <property type="match status" value="1"/>
</dbReference>
<dbReference type="EMBL" id="QQTP01000009">
    <property type="protein sequence ID" value="RDJ23084.1"/>
    <property type="molecule type" value="Genomic_DNA"/>
</dbReference>
<evidence type="ECO:0000313" key="2">
    <source>
        <dbReference type="EMBL" id="RDJ23084.1"/>
    </source>
</evidence>
<dbReference type="InterPro" id="IPR000182">
    <property type="entry name" value="GNAT_dom"/>
</dbReference>
<dbReference type="OrthoDB" id="359414at2"/>
<gene>
    <name evidence="2" type="ORF">DWE98_18180</name>
</gene>
<protein>
    <submittedName>
        <fullName evidence="2">N-acetyltransferase</fullName>
    </submittedName>
</protein>
<proteinExistence type="predicted"/>
<reference evidence="3" key="1">
    <citation type="submission" date="2018-07" db="EMBL/GenBank/DDBJ databases">
        <authorList>
            <person name="Safronova V.I."/>
            <person name="Chirak E.R."/>
            <person name="Sazanova A.L."/>
        </authorList>
    </citation>
    <scope>NUCLEOTIDE SEQUENCE [LARGE SCALE GENOMIC DNA]</scope>
    <source>
        <strain evidence="3">RCAM04685</strain>
    </source>
</reference>
<dbReference type="AlphaFoldDB" id="A0A370L3R3"/>
<evidence type="ECO:0000313" key="3">
    <source>
        <dbReference type="Proteomes" id="UP000255207"/>
    </source>
</evidence>
<dbReference type="InterPro" id="IPR016181">
    <property type="entry name" value="Acyl_CoA_acyltransferase"/>
</dbReference>
<sequence length="171" mass="18320">MTQSAGQGGAIWRAMTMANLPDVMAIAVAVHPDYPEDEAIFAERLALYPAGCLCLVDADGAAGYVLSHPWRPCDIPALNALLGAIPADAAAYYIHDLALLPHTHGTGAASDVVARLVEHARNSGFAGMALVAVNRSAGFWQRHGFRETHDAALDRKLASYDDAARYMTREF</sequence>
<keyword evidence="2" id="KW-0808">Transferase</keyword>
<feature type="domain" description="N-acetyltransferase" evidence="1">
    <location>
        <begin position="10"/>
        <end position="171"/>
    </location>
</feature>
<name>A0A370L3R3_9HYPH</name>